<dbReference type="Proteomes" id="UP000031443">
    <property type="component" value="Unassembled WGS sequence"/>
</dbReference>
<evidence type="ECO:0000259" key="12">
    <source>
        <dbReference type="PROSITE" id="PS00745"/>
    </source>
</evidence>
<evidence type="ECO:0000256" key="2">
    <source>
        <dbReference type="ARBA" id="ARBA00010835"/>
    </source>
</evidence>
<organism evidence="13 14">
    <name type="scientific">Chelonia mydas</name>
    <name type="common">Green sea-turtle</name>
    <name type="synonym">Chelonia agassizi</name>
    <dbReference type="NCBI Taxonomy" id="8469"/>
    <lineage>
        <taxon>Eukaryota</taxon>
        <taxon>Metazoa</taxon>
        <taxon>Chordata</taxon>
        <taxon>Craniata</taxon>
        <taxon>Vertebrata</taxon>
        <taxon>Euteleostomi</taxon>
        <taxon>Archelosauria</taxon>
        <taxon>Testudinata</taxon>
        <taxon>Testudines</taxon>
        <taxon>Cryptodira</taxon>
        <taxon>Durocryptodira</taxon>
        <taxon>Americhelydia</taxon>
        <taxon>Chelonioidea</taxon>
        <taxon>Cheloniidae</taxon>
        <taxon>Chelonia</taxon>
    </lineage>
</organism>
<evidence type="ECO:0000256" key="8">
    <source>
        <dbReference type="ARBA" id="ARBA00055528"/>
    </source>
</evidence>
<proteinExistence type="inferred from homology"/>
<keyword evidence="4" id="KW-0648">Protein biosynthesis</keyword>
<evidence type="ECO:0000256" key="6">
    <source>
        <dbReference type="ARBA" id="ARBA00023054"/>
    </source>
</evidence>
<dbReference type="FunFam" id="3.30.70.1660:FF:000004">
    <property type="entry name" value="Peptide chain release factor 1"/>
    <property type="match status" value="1"/>
</dbReference>
<evidence type="ECO:0000256" key="1">
    <source>
        <dbReference type="ARBA" id="ARBA00004173"/>
    </source>
</evidence>
<feature type="compositionally biased region" description="Low complexity" evidence="11">
    <location>
        <begin position="597"/>
        <end position="619"/>
    </location>
</feature>
<reference evidence="14" key="1">
    <citation type="journal article" date="2013" name="Nat. Genet.">
        <title>The draft genomes of soft-shell turtle and green sea turtle yield insights into the development and evolution of the turtle-specific body plan.</title>
        <authorList>
            <person name="Wang Z."/>
            <person name="Pascual-Anaya J."/>
            <person name="Zadissa A."/>
            <person name="Li W."/>
            <person name="Niimura Y."/>
            <person name="Huang Z."/>
            <person name="Li C."/>
            <person name="White S."/>
            <person name="Xiong Z."/>
            <person name="Fang D."/>
            <person name="Wang B."/>
            <person name="Ming Y."/>
            <person name="Chen Y."/>
            <person name="Zheng Y."/>
            <person name="Kuraku S."/>
            <person name="Pignatelli M."/>
            <person name="Herrero J."/>
            <person name="Beal K."/>
            <person name="Nozawa M."/>
            <person name="Li Q."/>
            <person name="Wang J."/>
            <person name="Zhang H."/>
            <person name="Yu L."/>
            <person name="Shigenobu S."/>
            <person name="Wang J."/>
            <person name="Liu J."/>
            <person name="Flicek P."/>
            <person name="Searle S."/>
            <person name="Wang J."/>
            <person name="Kuratani S."/>
            <person name="Yin Y."/>
            <person name="Aken B."/>
            <person name="Zhang G."/>
            <person name="Irie N."/>
        </authorList>
    </citation>
    <scope>NUCLEOTIDE SEQUENCE [LARGE SCALE GENOMIC DNA]</scope>
</reference>
<evidence type="ECO:0000256" key="11">
    <source>
        <dbReference type="SAM" id="MobiDB-lite"/>
    </source>
</evidence>
<dbReference type="SMART" id="SM00937">
    <property type="entry name" value="PCRF"/>
    <property type="match status" value="1"/>
</dbReference>
<keyword evidence="7" id="KW-0496">Mitochondrion</keyword>
<feature type="region of interest" description="Disordered" evidence="11">
    <location>
        <begin position="672"/>
        <end position="694"/>
    </location>
</feature>
<name>M7C481_CHEMY</name>
<dbReference type="CDD" id="cd22170">
    <property type="entry name" value="F-box_FBXO5"/>
    <property type="match status" value="1"/>
</dbReference>
<dbReference type="FunFam" id="3.30.70.1660:FF:000011">
    <property type="entry name" value="Peptide chain release factor 1-like, mitochondrial"/>
    <property type="match status" value="1"/>
</dbReference>
<feature type="domain" description="Prokaryotic-type class I peptide chain release factors" evidence="12">
    <location>
        <begin position="155"/>
        <end position="171"/>
    </location>
</feature>
<feature type="region of interest" description="Disordered" evidence="11">
    <location>
        <begin position="593"/>
        <end position="620"/>
    </location>
</feature>
<keyword evidence="14" id="KW-1185">Reference proteome</keyword>
<evidence type="ECO:0000256" key="3">
    <source>
        <dbReference type="ARBA" id="ARBA00022481"/>
    </source>
</evidence>
<evidence type="ECO:0000313" key="13">
    <source>
        <dbReference type="EMBL" id="EMP35257.1"/>
    </source>
</evidence>
<protein>
    <recommendedName>
        <fullName evidence="9">Peptide chain release factor 1-like, mitochondrial</fullName>
    </recommendedName>
    <alternativeName>
        <fullName evidence="10">Mitochondrial translational release factor 1-like</fullName>
    </alternativeName>
</protein>
<dbReference type="Pfam" id="PF00472">
    <property type="entry name" value="RF-1"/>
    <property type="match status" value="1"/>
</dbReference>
<dbReference type="EMBL" id="KB529023">
    <property type="protein sequence ID" value="EMP35257.1"/>
    <property type="molecule type" value="Genomic_DNA"/>
</dbReference>
<comment type="similarity">
    <text evidence="2">Belongs to the prokaryotic/mitochondrial release factor family.</text>
</comment>
<dbReference type="InterPro" id="IPR045853">
    <property type="entry name" value="Pep_chain_release_fac_I_sf"/>
</dbReference>
<dbReference type="InterPro" id="IPR050057">
    <property type="entry name" value="Prokaryotic/Mito_RF"/>
</dbReference>
<evidence type="ECO:0000256" key="4">
    <source>
        <dbReference type="ARBA" id="ARBA00022917"/>
    </source>
</evidence>
<evidence type="ECO:0000256" key="5">
    <source>
        <dbReference type="ARBA" id="ARBA00022946"/>
    </source>
</evidence>
<dbReference type="Gene3D" id="3.30.70.1660">
    <property type="match status" value="1"/>
</dbReference>
<comment type="subcellular location">
    <subcellularLocation>
        <location evidence="1">Mitochondrion</location>
    </subcellularLocation>
</comment>
<comment type="function">
    <text evidence="8">Mitochondrial peptide chain release factor that directs the termination of translation in response to the peptide chain termination codons UAA and UAG.</text>
</comment>
<dbReference type="AlphaFoldDB" id="M7C481"/>
<dbReference type="GO" id="GO:0016149">
    <property type="term" value="F:translation release factor activity, codon specific"/>
    <property type="evidence" value="ECO:0007669"/>
    <property type="project" value="UniProtKB-ARBA"/>
</dbReference>
<dbReference type="Pfam" id="PF03462">
    <property type="entry name" value="PCRF"/>
    <property type="match status" value="1"/>
</dbReference>
<dbReference type="PANTHER" id="PTHR43804:SF3">
    <property type="entry name" value="PEPTIDE CHAIN RELEASE FACTOR 1-LIKE, MITOCHONDRIAL"/>
    <property type="match status" value="1"/>
</dbReference>
<dbReference type="InterPro" id="IPR000352">
    <property type="entry name" value="Pep_chain_release_fac_I"/>
</dbReference>
<dbReference type="SUPFAM" id="SSF75620">
    <property type="entry name" value="Release factor"/>
    <property type="match status" value="1"/>
</dbReference>
<dbReference type="Pfam" id="PF00646">
    <property type="entry name" value="F-box"/>
    <property type="match status" value="1"/>
</dbReference>
<dbReference type="FunFam" id="3.30.160.20:FF:000004">
    <property type="entry name" value="Peptide chain release factor 1"/>
    <property type="match status" value="1"/>
</dbReference>
<keyword evidence="6" id="KW-0175">Coiled coil</keyword>
<dbReference type="InterPro" id="IPR005139">
    <property type="entry name" value="PCRF"/>
</dbReference>
<dbReference type="eggNOG" id="ENOG502QPWN">
    <property type="taxonomic scope" value="Eukaryota"/>
</dbReference>
<keyword evidence="5" id="KW-0809">Transit peptide</keyword>
<dbReference type="Gene3D" id="3.30.160.20">
    <property type="match status" value="1"/>
</dbReference>
<dbReference type="GO" id="GO:0005739">
    <property type="term" value="C:mitochondrion"/>
    <property type="evidence" value="ECO:0007669"/>
    <property type="project" value="UniProtKB-SubCell"/>
</dbReference>
<dbReference type="Gene3D" id="1.20.1280.50">
    <property type="match status" value="1"/>
</dbReference>
<sequence length="773" mass="87033">MAVTLKPEIFQVCIEMSGEENLRIVLYLIPSEETDKSDLVMEVTAGVGGQEAMLFTAEIFDMYQQYAAYKNWRFEILEYFPSEIGGLRHAAASIAGLEAYKHMKFEGGVHRVQRVPKTEKQGRVHTSTMTIAILPQPMEINLIINPKDLQIETKRASGAGGQHVNTTDSAVRIVHIPTGVVSECQQERSQIRNKEKAMQMLRAKLYSIKLEEETRKRYNARKIQIGTKGRSEKIRTYNFPQDRVTDHRINRTVHHIESFMLGEELLDEMITSLMECADYETLMEIISENDTNQKIMKANLNHSTKMKCDFNCNHVRSGLAQLKTDAVKARLEESSTSNYEEGSCKDCVKEYQRLLHSELQNATPRNFDPKAEGRLVHNKENQQVLYRFGEGACEMEALENSRFNEESGYSSMLSSEYNDPTEHEDSILLAGNIYGTPNHCLMNQSQAQLSKKTLLPVTYFEELVCSTLKKSGKRNLKSWAIVDRIVSRGSAGLRNLIGRKMGLDGIDILGELFQRHLRHLLANILRHLDEMDLINVAKVSPTWKKILKEDKWAFQVYSKAVKSLSDGSVQPSGHTVTREYVLYRAALASVQTAAPPNSSSKKASRSKSSNQSNQNGSYSRHMEFSEAAKTLKNTENLKAGSETEDSETTAARCNYLSIGNRCGPYSLATIGQEPANRSTGPGARGRGSAWSPVPPSPPTRTWICCWLLPKHSVVSEQFSSLPESTVAKAEKSRADICNIKQNKQRIFDPVFTRKEAVKGTAQAKAWVLRWCQL</sequence>
<dbReference type="STRING" id="8469.M7C481"/>
<accession>M7C481</accession>
<dbReference type="PROSITE" id="PS00745">
    <property type="entry name" value="RF_PROK_I"/>
    <property type="match status" value="1"/>
</dbReference>
<dbReference type="PANTHER" id="PTHR43804">
    <property type="entry name" value="LD18447P"/>
    <property type="match status" value="1"/>
</dbReference>
<evidence type="ECO:0000313" key="14">
    <source>
        <dbReference type="Proteomes" id="UP000031443"/>
    </source>
</evidence>
<dbReference type="GO" id="GO:0070126">
    <property type="term" value="P:mitochondrial translational termination"/>
    <property type="evidence" value="ECO:0007669"/>
    <property type="project" value="UniProtKB-ARBA"/>
</dbReference>
<evidence type="ECO:0000256" key="9">
    <source>
        <dbReference type="ARBA" id="ARBA00070847"/>
    </source>
</evidence>
<dbReference type="InterPro" id="IPR001810">
    <property type="entry name" value="F-box_dom"/>
</dbReference>
<keyword evidence="3" id="KW-0488">Methylation</keyword>
<gene>
    <name evidence="13" type="ORF">UY3_07584</name>
</gene>
<evidence type="ECO:0000256" key="10">
    <source>
        <dbReference type="ARBA" id="ARBA00082737"/>
    </source>
</evidence>
<evidence type="ECO:0000256" key="7">
    <source>
        <dbReference type="ARBA" id="ARBA00023128"/>
    </source>
</evidence>